<organism evidence="1 2">
    <name type="scientific">Marinobacter nauticus</name>
    <name type="common">Marinobacter hydrocarbonoclasticus</name>
    <name type="synonym">Marinobacter aquaeolei</name>
    <dbReference type="NCBI Taxonomy" id="2743"/>
    <lineage>
        <taxon>Bacteria</taxon>
        <taxon>Pseudomonadati</taxon>
        <taxon>Pseudomonadota</taxon>
        <taxon>Gammaproteobacteria</taxon>
        <taxon>Pseudomonadales</taxon>
        <taxon>Marinobacteraceae</taxon>
        <taxon>Marinobacter</taxon>
    </lineage>
</organism>
<reference evidence="1 2" key="1">
    <citation type="submission" date="2019-10" db="EMBL/GenBank/DDBJ databases">
        <title>Draft genome sequence of Marinobacter hydrocarbonoclasticus NCT7M from the microbiome of the marine copepod.</title>
        <authorList>
            <person name="Nuttall R."/>
            <person name="Sharma G."/>
            <person name="Moisander P."/>
        </authorList>
    </citation>
    <scope>NUCLEOTIDE SEQUENCE [LARGE SCALE GENOMIC DNA]</scope>
    <source>
        <strain evidence="1 2">NCT7M</strain>
    </source>
</reference>
<sequence length="194" mass="21499">MGDNQNSNMPSESDLNCLPIVTLKQMLETTPRMLTSHQLDALGFKFQKAFRRACLSGEMDRIKLFLEGLPDQLTPISKRLLADRTALSWAAHGGQVAVIDYICFRQHDSDFMGYDYDAGLAVLAALDALREGRSILGEKDGVEFSDDAASSSMAVVYQVAIETKSLDLIAVLEDRIAAALDQQIAYQMRHRNRG</sequence>
<protein>
    <submittedName>
        <fullName evidence="1">Uncharacterized protein</fullName>
    </submittedName>
</protein>
<evidence type="ECO:0000313" key="1">
    <source>
        <dbReference type="EMBL" id="KAE8544853.1"/>
    </source>
</evidence>
<comment type="caution">
    <text evidence="1">The sequence shown here is derived from an EMBL/GenBank/DDBJ whole genome shotgun (WGS) entry which is preliminary data.</text>
</comment>
<evidence type="ECO:0000313" key="2">
    <source>
        <dbReference type="Proteomes" id="UP000469950"/>
    </source>
</evidence>
<dbReference type="Proteomes" id="UP000469950">
    <property type="component" value="Unassembled WGS sequence"/>
</dbReference>
<dbReference type="EMBL" id="WBMP01000012">
    <property type="protein sequence ID" value="KAE8544853.1"/>
    <property type="molecule type" value="Genomic_DNA"/>
</dbReference>
<dbReference type="RefSeq" id="WP_153741121.1">
    <property type="nucleotide sequence ID" value="NZ_WBMP01000012.1"/>
</dbReference>
<gene>
    <name evidence="1" type="ORF">F6453_2683</name>
</gene>
<accession>A0A833NA82</accession>
<proteinExistence type="predicted"/>
<name>A0A833NA82_MARNT</name>
<dbReference type="AlphaFoldDB" id="A0A833NA82"/>